<feature type="transmembrane region" description="Helical" evidence="10">
    <location>
        <begin position="168"/>
        <end position="189"/>
    </location>
</feature>
<dbReference type="PRINTS" id="PR01410">
    <property type="entry name" value="CCBIOGENESIS"/>
</dbReference>
<comment type="similarity">
    <text evidence="2">Belongs to the CcmF/CycK/Ccl1/NrfE/CcsA family.</text>
</comment>
<evidence type="ECO:0000256" key="1">
    <source>
        <dbReference type="ARBA" id="ARBA00004429"/>
    </source>
</evidence>
<evidence type="ECO:0000256" key="7">
    <source>
        <dbReference type="ARBA" id="ARBA00022989"/>
    </source>
</evidence>
<dbReference type="AlphaFoldDB" id="Q9G859"/>
<feature type="transmembrane region" description="Helical" evidence="10">
    <location>
        <begin position="341"/>
        <end position="364"/>
    </location>
</feature>
<dbReference type="PANTHER" id="PTHR43653:SF1">
    <property type="entry name" value="CYTOCHROME C-TYPE BIOGENESIS PROTEIN CCMF"/>
    <property type="match status" value="1"/>
</dbReference>
<feature type="domain" description="Cytochrome c assembly protein" evidence="11">
    <location>
        <begin position="83"/>
        <end position="285"/>
    </location>
</feature>
<dbReference type="PRINTS" id="PR01411">
    <property type="entry name" value="CCMFBIOGNSIS"/>
</dbReference>
<keyword evidence="5 10" id="KW-0812">Transmembrane</keyword>
<name>Q9G859_MALJA</name>
<gene>
    <name evidence="13" type="primary">yejR</name>
</gene>
<feature type="transmembrane region" description="Helical" evidence="10">
    <location>
        <begin position="6"/>
        <end position="23"/>
    </location>
</feature>
<dbReference type="InterPro" id="IPR032523">
    <property type="entry name" value="CcmF_C"/>
</dbReference>
<comment type="function">
    <text evidence="9">Required for the biogenesis of c-type cytochromes. Possible subunit of a heme lyase.</text>
</comment>
<organism evidence="13">
    <name type="scientific">Malawimonas jakobiformis</name>
    <name type="common">Flagellated protozoan</name>
    <dbReference type="NCBI Taxonomy" id="136089"/>
    <lineage>
        <taxon>Eukaryota</taxon>
        <taxon>Malawimonadida</taxon>
        <taxon>Malawimonadidae</taxon>
        <taxon>Malawimonas</taxon>
    </lineage>
</organism>
<dbReference type="InterPro" id="IPR002541">
    <property type="entry name" value="Cyt_c_assembly"/>
</dbReference>
<evidence type="ECO:0000256" key="3">
    <source>
        <dbReference type="ARBA" id="ARBA00022475"/>
    </source>
</evidence>
<feature type="transmembrane region" description="Helical" evidence="10">
    <location>
        <begin position="409"/>
        <end position="427"/>
    </location>
</feature>
<evidence type="ECO:0000256" key="9">
    <source>
        <dbReference type="ARBA" id="ARBA00037230"/>
    </source>
</evidence>
<dbReference type="PANTHER" id="PTHR43653">
    <property type="entry name" value="CYTOCHROME C ASSEMBLY PROTEIN-RELATED"/>
    <property type="match status" value="1"/>
</dbReference>
<keyword evidence="13" id="KW-0456">Lyase</keyword>
<dbReference type="GO" id="GO:0015232">
    <property type="term" value="F:heme transmembrane transporter activity"/>
    <property type="evidence" value="ECO:0007669"/>
    <property type="project" value="InterPro"/>
</dbReference>
<sequence length="616" mass="72076">MIANLGHYSLIFLLIFAIFLLFIKKSIISKKILINVFSIKIILITIVLTTLEYSYIISDFSILNIKENSHISLPLLYKITALWGNHEGSILLWSFILIVLTFLIIFIFRNLSIIYLYKTVYIQNVFIIFFIIYTIFTSNPFIYTYIYSLNGSELNPILQDTVLAIHPPLIYIGYINSSINLSLVSISLIEKNYNEILKKYLNISGLITWIFLTIGILLGSWWSYYELGWGGWWFWDPVENSALLPWLLTLILIHSIKYEYLIRWTILVNISIFIFSILGTFFVRSGILVSVHSFAVDYSRGILIFVFLIILLILTGILYFKNIKYLYKHTYYSYKAIDNIITINNIIILIIFTTILLGTVLPTIYSMFLNKNISIGISFYNKTIIPMIIPILIIMSMITYINKIKEINNYIFSIGTLLFILFIIFIYKIDFSYYHLIILMLLLWLITSLIKYVSLYKIINPMILAHLGFFVFITGIIISSVSQLDSVQIVFPGEEINLENHIFNFRDINYITGLNYYSIYGNIAVINKGDYINILFPEKRYYFIKGIYITKSVIYSNYFADIYAIIGDGNFKSGWYTKYYYRPLMSFIWIGPMFFIFSALISIKKIISKKKIINWL</sequence>
<dbReference type="Pfam" id="PF16327">
    <property type="entry name" value="CcmF_C"/>
    <property type="match status" value="1"/>
</dbReference>
<dbReference type="GO" id="GO:0016829">
    <property type="term" value="F:lyase activity"/>
    <property type="evidence" value="ECO:0007669"/>
    <property type="project" value="UniProtKB-KW"/>
</dbReference>
<dbReference type="RefSeq" id="NP_066351.1">
    <property type="nucleotide sequence ID" value="NC_002553.1"/>
</dbReference>
<feature type="transmembrane region" description="Helical" evidence="10">
    <location>
        <begin position="462"/>
        <end position="482"/>
    </location>
</feature>
<geneLocation type="mitochondrion" evidence="13"/>
<keyword evidence="8 10" id="KW-0472">Membrane</keyword>
<dbReference type="InterPro" id="IPR003568">
    <property type="entry name" value="Cyt_c_biogenesis_CcmF"/>
</dbReference>
<keyword evidence="6" id="KW-0201">Cytochrome c-type biogenesis</keyword>
<keyword evidence="7 10" id="KW-1133">Transmembrane helix</keyword>
<dbReference type="GO" id="GO:0017004">
    <property type="term" value="P:cytochrome complex assembly"/>
    <property type="evidence" value="ECO:0007669"/>
    <property type="project" value="UniProtKB-KW"/>
</dbReference>
<evidence type="ECO:0000256" key="5">
    <source>
        <dbReference type="ARBA" id="ARBA00022692"/>
    </source>
</evidence>
<feature type="transmembrane region" description="Helical" evidence="10">
    <location>
        <begin position="32"/>
        <end position="51"/>
    </location>
</feature>
<feature type="transmembrane region" description="Helical" evidence="10">
    <location>
        <begin position="120"/>
        <end position="148"/>
    </location>
</feature>
<dbReference type="GO" id="GO:0005886">
    <property type="term" value="C:plasma membrane"/>
    <property type="evidence" value="ECO:0007669"/>
    <property type="project" value="UniProtKB-SubCell"/>
</dbReference>
<feature type="transmembrane region" description="Helical" evidence="10">
    <location>
        <begin position="272"/>
        <end position="295"/>
    </location>
</feature>
<evidence type="ECO:0000259" key="12">
    <source>
        <dbReference type="Pfam" id="PF16327"/>
    </source>
</evidence>
<dbReference type="GeneID" id="801242"/>
<dbReference type="EMBL" id="AF295546">
    <property type="protein sequence ID" value="AAG13718.1"/>
    <property type="molecule type" value="Genomic_DNA"/>
</dbReference>
<evidence type="ECO:0000256" key="2">
    <source>
        <dbReference type="ARBA" id="ARBA00009186"/>
    </source>
</evidence>
<protein>
    <submittedName>
        <fullName evidence="13">Haem lyase</fullName>
    </submittedName>
</protein>
<evidence type="ECO:0000259" key="11">
    <source>
        <dbReference type="Pfam" id="PF01578"/>
    </source>
</evidence>
<keyword evidence="4" id="KW-0997">Cell inner membrane</keyword>
<dbReference type="GO" id="GO:0020037">
    <property type="term" value="F:heme binding"/>
    <property type="evidence" value="ECO:0007669"/>
    <property type="project" value="InterPro"/>
</dbReference>
<comment type="subcellular location">
    <subcellularLocation>
        <location evidence="1">Cell inner membrane</location>
        <topology evidence="1">Multi-pass membrane protein</topology>
    </subcellularLocation>
</comment>
<evidence type="ECO:0000256" key="10">
    <source>
        <dbReference type="SAM" id="Phobius"/>
    </source>
</evidence>
<proteinExistence type="inferred from homology"/>
<evidence type="ECO:0000256" key="6">
    <source>
        <dbReference type="ARBA" id="ARBA00022748"/>
    </source>
</evidence>
<reference evidence="13" key="1">
    <citation type="submission" date="2000-08" db="EMBL/GenBank/DDBJ databases">
        <title>Comparative analysis of mitochondrial genomes of the ancient jakobid protists.</title>
        <authorList>
            <person name="Burger G."/>
            <person name="O'Kelly C.J."/>
            <person name="Gray W.M."/>
        </authorList>
    </citation>
    <scope>NUCLEOTIDE SEQUENCE</scope>
    <source>
        <strain evidence="13">ATCC 50310</strain>
    </source>
</reference>
<evidence type="ECO:0000313" key="13">
    <source>
        <dbReference type="EMBL" id="AAG13718.1"/>
    </source>
</evidence>
<evidence type="ECO:0000256" key="4">
    <source>
        <dbReference type="ARBA" id="ARBA00022519"/>
    </source>
</evidence>
<keyword evidence="13" id="KW-0496">Mitochondrion</keyword>
<feature type="transmembrane region" description="Helical" evidence="10">
    <location>
        <begin position="384"/>
        <end position="402"/>
    </location>
</feature>
<feature type="transmembrane region" description="Helical" evidence="10">
    <location>
        <begin position="201"/>
        <end position="222"/>
    </location>
</feature>
<dbReference type="InterPro" id="IPR003567">
    <property type="entry name" value="Cyt_c_biogenesis"/>
</dbReference>
<dbReference type="Pfam" id="PF01578">
    <property type="entry name" value="Cytochrom_C_asm"/>
    <property type="match status" value="1"/>
</dbReference>
<feature type="transmembrane region" description="Helical" evidence="10">
    <location>
        <begin position="242"/>
        <end position="260"/>
    </location>
</feature>
<evidence type="ECO:0000256" key="8">
    <source>
        <dbReference type="ARBA" id="ARBA00023136"/>
    </source>
</evidence>
<feature type="transmembrane region" description="Helical" evidence="10">
    <location>
        <begin position="433"/>
        <end position="450"/>
    </location>
</feature>
<feature type="transmembrane region" description="Helical" evidence="10">
    <location>
        <begin position="301"/>
        <end position="320"/>
    </location>
</feature>
<feature type="domain" description="Cytochrome c-type biogenesis protein CcmF C-terminal" evidence="12">
    <location>
        <begin position="311"/>
        <end position="603"/>
    </location>
</feature>
<accession>Q9G859</accession>
<keyword evidence="3" id="KW-1003">Cell membrane</keyword>
<feature type="transmembrane region" description="Helical" evidence="10">
    <location>
        <begin position="584"/>
        <end position="603"/>
    </location>
</feature>
<feature type="transmembrane region" description="Helical" evidence="10">
    <location>
        <begin position="90"/>
        <end position="108"/>
    </location>
</feature>